<dbReference type="Gene3D" id="3.30.450.20">
    <property type="entry name" value="PAS domain"/>
    <property type="match status" value="2"/>
</dbReference>
<evidence type="ECO:0000256" key="12">
    <source>
        <dbReference type="ARBA" id="ARBA00022777"/>
    </source>
</evidence>
<dbReference type="Gene3D" id="1.20.5.1930">
    <property type="match status" value="1"/>
</dbReference>
<evidence type="ECO:0000256" key="4">
    <source>
        <dbReference type="ARBA" id="ARBA00012438"/>
    </source>
</evidence>
<evidence type="ECO:0000256" key="3">
    <source>
        <dbReference type="ARBA" id="ARBA00004496"/>
    </source>
</evidence>
<dbReference type="CDD" id="cd00130">
    <property type="entry name" value="PAS"/>
    <property type="match status" value="1"/>
</dbReference>
<evidence type="ECO:0000256" key="8">
    <source>
        <dbReference type="ARBA" id="ARBA00022553"/>
    </source>
</evidence>
<dbReference type="SMART" id="SM00388">
    <property type="entry name" value="HisKA"/>
    <property type="match status" value="1"/>
</dbReference>
<dbReference type="InterPro" id="IPR001610">
    <property type="entry name" value="PAC"/>
</dbReference>
<accession>A0A1W1I314</accession>
<dbReference type="InterPro" id="IPR058245">
    <property type="entry name" value="NreC/VraR/RcsB-like_REC"/>
</dbReference>
<dbReference type="Gene3D" id="3.30.450.40">
    <property type="match status" value="2"/>
</dbReference>
<evidence type="ECO:0000256" key="6">
    <source>
        <dbReference type="ARBA" id="ARBA00022485"/>
    </source>
</evidence>
<dbReference type="PRINTS" id="PR00344">
    <property type="entry name" value="BCTRLSENSOR"/>
</dbReference>
<dbReference type="InterPro" id="IPR036890">
    <property type="entry name" value="HATPase_C_sf"/>
</dbReference>
<comment type="subcellular location">
    <subcellularLocation>
        <location evidence="3">Cytoplasm</location>
    </subcellularLocation>
</comment>
<dbReference type="SMART" id="SM00091">
    <property type="entry name" value="PAS"/>
    <property type="match status" value="1"/>
</dbReference>
<evidence type="ECO:0000256" key="11">
    <source>
        <dbReference type="ARBA" id="ARBA00022741"/>
    </source>
</evidence>
<dbReference type="NCBIfam" id="TIGR00229">
    <property type="entry name" value="sensory_box"/>
    <property type="match status" value="1"/>
</dbReference>
<dbReference type="InterPro" id="IPR000700">
    <property type="entry name" value="PAS-assoc_C"/>
</dbReference>
<dbReference type="SUPFAM" id="SSF55781">
    <property type="entry name" value="GAF domain-like"/>
    <property type="match status" value="2"/>
</dbReference>
<gene>
    <name evidence="26" type="ORF">NSJP_1189</name>
</gene>
<keyword evidence="8 19" id="KW-0597">Phosphoprotein</keyword>
<dbReference type="SMART" id="SM00448">
    <property type="entry name" value="REC"/>
    <property type="match status" value="2"/>
</dbReference>
<dbReference type="Pfam" id="PF07730">
    <property type="entry name" value="HisKA_3"/>
    <property type="match status" value="1"/>
</dbReference>
<evidence type="ECO:0000256" key="20">
    <source>
        <dbReference type="SAM" id="Coils"/>
    </source>
</evidence>
<evidence type="ECO:0000256" key="21">
    <source>
        <dbReference type="SAM" id="MobiDB-lite"/>
    </source>
</evidence>
<comment type="function">
    <text evidence="17">Member of the two-component regulatory system NreB/NreC involved in the control of dissimilatory nitrate/nitrite reduction in response to oxygen. NreB functions as a direct oxygen sensor histidine kinase which is autophosphorylated, in the absence of oxygen, probably at the conserved histidine residue, and transfers its phosphate group probably to a conserved aspartate residue of NreC. NreB/NreC activates the expression of the nitrate (narGHJI) and nitrite (nir) reductase operons, as well as the putative nitrate transporter gene narT.</text>
</comment>
<dbReference type="InterPro" id="IPR001789">
    <property type="entry name" value="Sig_transdc_resp-reg_receiver"/>
</dbReference>
<keyword evidence="14" id="KW-0408">Iron</keyword>
<dbReference type="SMART" id="SM00387">
    <property type="entry name" value="HATPase_c"/>
    <property type="match status" value="2"/>
</dbReference>
<evidence type="ECO:0000313" key="27">
    <source>
        <dbReference type="Proteomes" id="UP000192042"/>
    </source>
</evidence>
<dbReference type="InterPro" id="IPR003018">
    <property type="entry name" value="GAF"/>
</dbReference>
<dbReference type="Pfam" id="PF00072">
    <property type="entry name" value="Response_reg"/>
    <property type="match status" value="2"/>
</dbReference>
<name>A0A1W1I314_9BACT</name>
<dbReference type="Proteomes" id="UP000192042">
    <property type="component" value="Chromosome I"/>
</dbReference>
<dbReference type="STRING" id="1325564.NSJP_1189"/>
<evidence type="ECO:0000259" key="22">
    <source>
        <dbReference type="PROSITE" id="PS50109"/>
    </source>
</evidence>
<dbReference type="GO" id="GO:0016020">
    <property type="term" value="C:membrane"/>
    <property type="evidence" value="ECO:0007669"/>
    <property type="project" value="InterPro"/>
</dbReference>
<dbReference type="InterPro" id="IPR036097">
    <property type="entry name" value="HisK_dim/P_sf"/>
</dbReference>
<evidence type="ECO:0000256" key="9">
    <source>
        <dbReference type="ARBA" id="ARBA00022679"/>
    </source>
</evidence>
<organism evidence="26 27">
    <name type="scientific">Nitrospira japonica</name>
    <dbReference type="NCBI Taxonomy" id="1325564"/>
    <lineage>
        <taxon>Bacteria</taxon>
        <taxon>Pseudomonadati</taxon>
        <taxon>Nitrospirota</taxon>
        <taxon>Nitrospiria</taxon>
        <taxon>Nitrospirales</taxon>
        <taxon>Nitrospiraceae</taxon>
        <taxon>Nitrospira</taxon>
    </lineage>
</organism>
<keyword evidence="10" id="KW-0479">Metal-binding</keyword>
<evidence type="ECO:0000256" key="15">
    <source>
        <dbReference type="ARBA" id="ARBA00023012"/>
    </source>
</evidence>
<dbReference type="GO" id="GO:0005524">
    <property type="term" value="F:ATP binding"/>
    <property type="evidence" value="ECO:0007669"/>
    <property type="project" value="UniProtKB-KW"/>
</dbReference>
<keyword evidence="12 26" id="KW-0418">Kinase</keyword>
<keyword evidence="11" id="KW-0547">Nucleotide-binding</keyword>
<protein>
    <recommendedName>
        <fullName evidence="5">Oxygen sensor histidine kinase NreB</fullName>
        <ecNumber evidence="4">2.7.13.3</ecNumber>
    </recommendedName>
    <alternativeName>
        <fullName evidence="18">Nitrogen regulation protein B</fullName>
    </alternativeName>
</protein>
<dbReference type="InterPro" id="IPR011712">
    <property type="entry name" value="Sig_transdc_His_kin_sub3_dim/P"/>
</dbReference>
<dbReference type="GO" id="GO:0005737">
    <property type="term" value="C:cytoplasm"/>
    <property type="evidence" value="ECO:0007669"/>
    <property type="project" value="UniProtKB-SubCell"/>
</dbReference>
<dbReference type="GO" id="GO:0046872">
    <property type="term" value="F:metal ion binding"/>
    <property type="evidence" value="ECO:0007669"/>
    <property type="project" value="UniProtKB-KW"/>
</dbReference>
<dbReference type="SUPFAM" id="SSF55785">
    <property type="entry name" value="PYP-like sensor domain (PAS domain)"/>
    <property type="match status" value="1"/>
</dbReference>
<dbReference type="InterPro" id="IPR029016">
    <property type="entry name" value="GAF-like_dom_sf"/>
</dbReference>
<dbReference type="InterPro" id="IPR013655">
    <property type="entry name" value="PAS_fold_3"/>
</dbReference>
<dbReference type="GO" id="GO:0051539">
    <property type="term" value="F:4 iron, 4 sulfur cluster binding"/>
    <property type="evidence" value="ECO:0007669"/>
    <property type="project" value="UniProtKB-KW"/>
</dbReference>
<dbReference type="SMART" id="SM00065">
    <property type="entry name" value="GAF"/>
    <property type="match status" value="1"/>
</dbReference>
<feature type="modified residue" description="4-aspartylphosphate" evidence="19">
    <location>
        <position position="713"/>
    </location>
</feature>
<sequence length="1518" mass="167013">MVKSASGGTGCGFGEDGNLIMSERSHHQTGSQAPFDGDGEMDRRVRAFDWSKTPIGAVESWSPTLRTMVNFLLANRFPLLLWWGPDYVSLYNDAYRPILGAKHPNSLGQPVRDCWSEIWHILQPLIDTPFHGGPPTWNDDLMLEINRRGFIEETHFTIAYSPVPDDTVPNGIGGVLATVHEITDKVVGERRLNVLKDVGMGALDAKTPEEACAIAAHVLSGHPQDIPFALLYLVDTPRDCARLVGVAGAAPDGPVAPSSISLKRHDDTVPWPLAEVMATETLLLLPGSTSRFPTVPGPGTEPSAGAVVVPIRSNVAHELAGFFVAGLSPRLQFDDGYRSFLELISTQIATGIASARAYEEERRRAEALAELDRTKTAFFSNVSHEFRTPLTLMIEPLRDSLDDQTTPLAPIHRDRLGLAYRNSRRLLKLVNTLLDFARIEAGRALARYEPTDLAALTVQLAAVFRSAVERAQLRLTVDCPTLSEPIYIDREMWEKIVLNLLSNAFKFTLQGSITVVLRQDGSGAVLDVRDTGVGIPDEELSKIFERFHRVQGAGGRTIEGSGIGLALVKQLVQLHGGSLTVTSILNEGSVFTVRIPFGTAHLPADQVGPVGSLESGGAKADLYWKEALRWLPDEQGDGQPTSEPEADPEPSFRFLHGASDQPRPRVLLADDNADMRTYLTRLLDPYFDVDAVTDGSAALAAARARPPDVILSDVMMPSLDGFGLVRALRAEPSTRAIPIILLSARAGEGSRIEGLARGADDYLIKPFSARELLARVESHYELARLRRDMQGELARSKLFLERMAAATPDILFVHDIQEGRNIYSNKRVDTILGYNSAEIRGMSGDVIDQIVHPDDLRTTREWFARFDGVEEGEALEHEHRIRHVDGSYRWLLSRATAFERGPDGRVKQIIGVATDITERKQAQEELLARSRQQRLLFELAEAVNHADALPQLYEQALDSIIQTLDADRASILLLENDGVIRFKAWRGLSEAYRRAVEGHSPWKADETDPRPITIGDIAAADLEPGLKATIVAEGIRALSFIPLMYGGRLLGKFMVYFDRPRIMDPNQLALAQAIGGTLATGIDRRTAETRLRESEDRLRSFATQLEQMVADRTDKLMQSQKRLRAMATELNFAEQRERKRMAMELHDHLAQMLVLCRLNLGQLRRSTKLDDKGAELVQQTQDVLSESLTYTRTLVADLAPPVLHEFGLVAALRWLADRMVRHSLQVDVRADGVGEVVLAEDQAVLLFQSVRELLINAAKHGQSGRALLSIERQPGSLCIEVGDDGKGFDPSTAFAVEVPTALSSKFGLYSIRERMTALGGRLDLVSQPGNGTKARLVLPLREKAEALSPASDGSVDSLPHVAPPLLMTQPEDLLRESRLARLMPRQKTMIRVLLVDDHAMVRQGLRSVLETYADVEVVGEARDGFEALACVDRLQPSVVVMDVNMPGMNGIDATRRIRASHPHTIVIGLSVNAGTENDQAMKQAGAAVLLTKEAAVDELYSAIQVHQTTGAAGHMRRI</sequence>
<dbReference type="InterPro" id="IPR003661">
    <property type="entry name" value="HisK_dim/P_dom"/>
</dbReference>
<dbReference type="PROSITE" id="PS50109">
    <property type="entry name" value="HIS_KIN"/>
    <property type="match status" value="2"/>
</dbReference>
<dbReference type="FunFam" id="3.30.565.10:FF:000037">
    <property type="entry name" value="Hybrid sensor histidine kinase/response regulator"/>
    <property type="match status" value="1"/>
</dbReference>
<evidence type="ECO:0000256" key="18">
    <source>
        <dbReference type="ARBA" id="ARBA00030800"/>
    </source>
</evidence>
<dbReference type="Pfam" id="PF13185">
    <property type="entry name" value="GAF_2"/>
    <property type="match status" value="1"/>
</dbReference>
<feature type="modified residue" description="4-aspartylphosphate" evidence="19">
    <location>
        <position position="1442"/>
    </location>
</feature>
<dbReference type="Pfam" id="PF00512">
    <property type="entry name" value="HisKA"/>
    <property type="match status" value="1"/>
</dbReference>
<dbReference type="EC" id="2.7.13.3" evidence="4"/>
<dbReference type="CDD" id="cd00082">
    <property type="entry name" value="HisKA"/>
    <property type="match status" value="1"/>
</dbReference>
<dbReference type="GO" id="GO:0046983">
    <property type="term" value="F:protein dimerization activity"/>
    <property type="evidence" value="ECO:0007669"/>
    <property type="project" value="InterPro"/>
</dbReference>
<feature type="coiled-coil region" evidence="20">
    <location>
        <begin position="1091"/>
        <end position="1136"/>
    </location>
</feature>
<feature type="domain" description="PAC" evidence="25">
    <location>
        <begin position="875"/>
        <end position="928"/>
    </location>
</feature>
<dbReference type="GO" id="GO:0000155">
    <property type="term" value="F:phosphorelay sensor kinase activity"/>
    <property type="evidence" value="ECO:0007669"/>
    <property type="project" value="InterPro"/>
</dbReference>
<dbReference type="SUPFAM" id="SSF47384">
    <property type="entry name" value="Homodimeric domain of signal transducing histidine kinase"/>
    <property type="match status" value="1"/>
</dbReference>
<dbReference type="OrthoDB" id="9796100at2"/>
<keyword evidence="7" id="KW-0963">Cytoplasm</keyword>
<keyword evidence="27" id="KW-1185">Reference proteome</keyword>
<evidence type="ECO:0000256" key="1">
    <source>
        <dbReference type="ARBA" id="ARBA00000085"/>
    </source>
</evidence>
<dbReference type="KEGG" id="nja:NSJP_1189"/>
<feature type="domain" description="Response regulatory" evidence="23">
    <location>
        <begin position="1391"/>
        <end position="1507"/>
    </location>
</feature>
<reference evidence="26 27" key="1">
    <citation type="submission" date="2017-03" db="EMBL/GenBank/DDBJ databases">
        <authorList>
            <person name="Afonso C.L."/>
            <person name="Miller P.J."/>
            <person name="Scott M.A."/>
            <person name="Spackman E."/>
            <person name="Goraichik I."/>
            <person name="Dimitrov K.M."/>
            <person name="Suarez D.L."/>
            <person name="Swayne D.E."/>
        </authorList>
    </citation>
    <scope>NUCLEOTIDE SEQUENCE [LARGE SCALE GENOMIC DNA]</scope>
    <source>
        <strain evidence="26">Genome sequencing of Nitrospira japonica strain NJ11</strain>
    </source>
</reference>
<proteinExistence type="predicted"/>
<dbReference type="InterPro" id="IPR011006">
    <property type="entry name" value="CheY-like_superfamily"/>
</dbReference>
<evidence type="ECO:0000256" key="2">
    <source>
        <dbReference type="ARBA" id="ARBA00001966"/>
    </source>
</evidence>
<dbReference type="Pfam" id="PF08447">
    <property type="entry name" value="PAS_3"/>
    <property type="match status" value="1"/>
</dbReference>
<dbReference type="PROSITE" id="PS50112">
    <property type="entry name" value="PAS"/>
    <property type="match status" value="1"/>
</dbReference>
<dbReference type="InterPro" id="IPR000014">
    <property type="entry name" value="PAS"/>
</dbReference>
<dbReference type="CDD" id="cd17535">
    <property type="entry name" value="REC_NarL-like"/>
    <property type="match status" value="1"/>
</dbReference>
<evidence type="ECO:0000256" key="7">
    <source>
        <dbReference type="ARBA" id="ARBA00022490"/>
    </source>
</evidence>
<dbReference type="InterPro" id="IPR035965">
    <property type="entry name" value="PAS-like_dom_sf"/>
</dbReference>
<evidence type="ECO:0000256" key="13">
    <source>
        <dbReference type="ARBA" id="ARBA00022840"/>
    </source>
</evidence>
<evidence type="ECO:0000259" key="24">
    <source>
        <dbReference type="PROSITE" id="PS50112"/>
    </source>
</evidence>
<dbReference type="Gene3D" id="1.10.287.130">
    <property type="match status" value="1"/>
</dbReference>
<evidence type="ECO:0000256" key="10">
    <source>
        <dbReference type="ARBA" id="ARBA00022723"/>
    </source>
</evidence>
<feature type="domain" description="Histidine kinase" evidence="22">
    <location>
        <begin position="1140"/>
        <end position="1342"/>
    </location>
</feature>
<keyword evidence="16" id="KW-0411">Iron-sulfur</keyword>
<keyword evidence="13" id="KW-0067">ATP-binding</keyword>
<dbReference type="PANTHER" id="PTHR43547:SF2">
    <property type="entry name" value="HYBRID SIGNAL TRANSDUCTION HISTIDINE KINASE C"/>
    <property type="match status" value="1"/>
</dbReference>
<dbReference type="SUPFAM" id="SSF52172">
    <property type="entry name" value="CheY-like"/>
    <property type="match status" value="2"/>
</dbReference>
<dbReference type="InterPro" id="IPR003594">
    <property type="entry name" value="HATPase_dom"/>
</dbReference>
<comment type="cofactor">
    <cofactor evidence="2">
        <name>[4Fe-4S] cluster</name>
        <dbReference type="ChEBI" id="CHEBI:49883"/>
    </cofactor>
</comment>
<dbReference type="Pfam" id="PF02518">
    <property type="entry name" value="HATPase_c"/>
    <property type="match status" value="2"/>
</dbReference>
<evidence type="ECO:0000256" key="5">
    <source>
        <dbReference type="ARBA" id="ARBA00017322"/>
    </source>
</evidence>
<dbReference type="SUPFAM" id="SSF55874">
    <property type="entry name" value="ATPase domain of HSP90 chaperone/DNA topoisomerase II/histidine kinase"/>
    <property type="match status" value="2"/>
</dbReference>
<dbReference type="InterPro" id="IPR005467">
    <property type="entry name" value="His_kinase_dom"/>
</dbReference>
<keyword evidence="9 26" id="KW-0808">Transferase</keyword>
<dbReference type="Gene3D" id="3.40.50.2300">
    <property type="match status" value="2"/>
</dbReference>
<feature type="domain" description="Histidine kinase" evidence="22">
    <location>
        <begin position="381"/>
        <end position="599"/>
    </location>
</feature>
<evidence type="ECO:0000313" key="26">
    <source>
        <dbReference type="EMBL" id="SLM47361.1"/>
    </source>
</evidence>
<keyword evidence="15" id="KW-0902">Two-component regulatory system</keyword>
<feature type="domain" description="PAS" evidence="24">
    <location>
        <begin position="796"/>
        <end position="861"/>
    </location>
</feature>
<dbReference type="PANTHER" id="PTHR43547">
    <property type="entry name" value="TWO-COMPONENT HISTIDINE KINASE"/>
    <property type="match status" value="1"/>
</dbReference>
<keyword evidence="6" id="KW-0004">4Fe-4S</keyword>
<dbReference type="InterPro" id="IPR004358">
    <property type="entry name" value="Sig_transdc_His_kin-like_C"/>
</dbReference>
<comment type="catalytic activity">
    <reaction evidence="1">
        <text>ATP + protein L-histidine = ADP + protein N-phospho-L-histidine.</text>
        <dbReference type="EC" id="2.7.13.3"/>
    </reaction>
</comment>
<keyword evidence="20" id="KW-0175">Coiled coil</keyword>
<evidence type="ECO:0000256" key="16">
    <source>
        <dbReference type="ARBA" id="ARBA00023014"/>
    </source>
</evidence>
<feature type="region of interest" description="Disordered" evidence="21">
    <location>
        <begin position="633"/>
        <end position="656"/>
    </location>
</feature>
<feature type="domain" description="Response regulatory" evidence="23">
    <location>
        <begin position="665"/>
        <end position="780"/>
    </location>
</feature>
<evidence type="ECO:0000259" key="25">
    <source>
        <dbReference type="PROSITE" id="PS50113"/>
    </source>
</evidence>
<dbReference type="PROSITE" id="PS50110">
    <property type="entry name" value="RESPONSE_REGULATORY"/>
    <property type="match status" value="2"/>
</dbReference>
<dbReference type="CDD" id="cd16922">
    <property type="entry name" value="HATPase_EvgS-ArcB-TorS-like"/>
    <property type="match status" value="1"/>
</dbReference>
<dbReference type="SMART" id="SM00086">
    <property type="entry name" value="PAC"/>
    <property type="match status" value="1"/>
</dbReference>
<dbReference type="CDD" id="cd16917">
    <property type="entry name" value="HATPase_UhpB-NarQ-NarX-like"/>
    <property type="match status" value="1"/>
</dbReference>
<evidence type="ECO:0000256" key="17">
    <source>
        <dbReference type="ARBA" id="ARBA00024827"/>
    </source>
</evidence>
<dbReference type="Gene3D" id="3.30.565.10">
    <property type="entry name" value="Histidine kinase-like ATPase, C-terminal domain"/>
    <property type="match status" value="2"/>
</dbReference>
<evidence type="ECO:0000256" key="19">
    <source>
        <dbReference type="PROSITE-ProRule" id="PRU00169"/>
    </source>
</evidence>
<dbReference type="PROSITE" id="PS50113">
    <property type="entry name" value="PAC"/>
    <property type="match status" value="1"/>
</dbReference>
<evidence type="ECO:0000259" key="23">
    <source>
        <dbReference type="PROSITE" id="PS50110"/>
    </source>
</evidence>
<dbReference type="EMBL" id="LT828648">
    <property type="protein sequence ID" value="SLM47361.1"/>
    <property type="molecule type" value="Genomic_DNA"/>
</dbReference>
<evidence type="ECO:0000256" key="14">
    <source>
        <dbReference type="ARBA" id="ARBA00023004"/>
    </source>
</evidence>